<dbReference type="HAMAP" id="MF_01464_B">
    <property type="entry name" value="SecF_B"/>
    <property type="match status" value="1"/>
</dbReference>
<feature type="transmembrane region" description="Helical" evidence="10">
    <location>
        <begin position="158"/>
        <end position="184"/>
    </location>
</feature>
<feature type="transmembrane region" description="Helical" evidence="10">
    <location>
        <begin position="190"/>
        <end position="211"/>
    </location>
</feature>
<comment type="subunit">
    <text evidence="10">Forms a complex with SecD. Part of the essential Sec protein translocation apparatus which comprises SecA, SecYEG and auxiliary proteins SecDF. Other proteins may also be involved.</text>
</comment>
<dbReference type="EMBL" id="PFWS01000053">
    <property type="protein sequence ID" value="PJA46884.1"/>
    <property type="molecule type" value="Genomic_DNA"/>
</dbReference>
<keyword evidence="4" id="KW-0997">Cell inner membrane</keyword>
<dbReference type="Proteomes" id="UP000229749">
    <property type="component" value="Unassembled WGS sequence"/>
</dbReference>
<dbReference type="GO" id="GO:0015450">
    <property type="term" value="F:protein-transporting ATPase activity"/>
    <property type="evidence" value="ECO:0007669"/>
    <property type="project" value="InterPro"/>
</dbReference>
<evidence type="ECO:0000256" key="10">
    <source>
        <dbReference type="HAMAP-Rule" id="MF_01464"/>
    </source>
</evidence>
<sequence>MKQLFFVKYRRVWFIFSGFLVLASFISLIFFGLRPSIDFTGGTLLEIQFEETQPDIASLRSSLELMDYTNASVQTTSSGGVIIRLSPLTQEQHQALLQALQENYGKVNELKYDSIGPVIGSELRYRSLLAMGLLLILIAIYIFWAFRKVSKPVPSWKYGILAILSAFHDIIIPVGIFSFFGYWFGWEIGTAFIAALLTILGYSINDTIVVFDRTRENLLQKTSESFDFVVEKSIRQTLLRSFYTTITTLLSLIAIFIFGGDTTRLFALALIIGITCGAYSSFLASTLLVTWQKWQHKQI</sequence>
<dbReference type="PANTHER" id="PTHR30081:SF8">
    <property type="entry name" value="PROTEIN TRANSLOCASE SUBUNIT SECF"/>
    <property type="match status" value="1"/>
</dbReference>
<evidence type="ECO:0000259" key="11">
    <source>
        <dbReference type="PROSITE" id="PS50156"/>
    </source>
</evidence>
<comment type="function">
    <text evidence="10">Part of the Sec protein translocase complex. Interacts with the SecYEG preprotein conducting channel. SecDF uses the proton motive force (PMF) to complete protein translocation after the ATP-dependent function of SecA.</text>
</comment>
<feature type="transmembrane region" description="Helical" evidence="10">
    <location>
        <begin position="128"/>
        <end position="146"/>
    </location>
</feature>
<comment type="caution">
    <text evidence="12">The sequence shown here is derived from an EMBL/GenBank/DDBJ whole genome shotgun (WGS) entry which is preliminary data.</text>
</comment>
<feature type="transmembrane region" description="Helical" evidence="10">
    <location>
        <begin position="265"/>
        <end position="291"/>
    </location>
</feature>
<keyword evidence="3 10" id="KW-1003">Cell membrane</keyword>
<evidence type="ECO:0000313" key="13">
    <source>
        <dbReference type="Proteomes" id="UP000229749"/>
    </source>
</evidence>
<keyword evidence="5 10" id="KW-0812">Transmembrane</keyword>
<organism evidence="12 13">
    <name type="scientific">Candidatus Uhrbacteria bacterium CG_4_9_14_3_um_filter_36_7</name>
    <dbReference type="NCBI Taxonomy" id="1975033"/>
    <lineage>
        <taxon>Bacteria</taxon>
        <taxon>Candidatus Uhriibacteriota</taxon>
    </lineage>
</organism>
<evidence type="ECO:0000256" key="3">
    <source>
        <dbReference type="ARBA" id="ARBA00022475"/>
    </source>
</evidence>
<dbReference type="InterPro" id="IPR022646">
    <property type="entry name" value="SecD/SecF_CS"/>
</dbReference>
<evidence type="ECO:0000256" key="6">
    <source>
        <dbReference type="ARBA" id="ARBA00022927"/>
    </source>
</evidence>
<name>A0A2M7XG85_9BACT</name>
<feature type="transmembrane region" description="Helical" evidence="10">
    <location>
        <begin position="12"/>
        <end position="33"/>
    </location>
</feature>
<dbReference type="InterPro" id="IPR048634">
    <property type="entry name" value="SecD_SecF_C"/>
</dbReference>
<dbReference type="GO" id="GO:0006605">
    <property type="term" value="P:protein targeting"/>
    <property type="evidence" value="ECO:0007669"/>
    <property type="project" value="UniProtKB-UniRule"/>
</dbReference>
<evidence type="ECO:0000256" key="7">
    <source>
        <dbReference type="ARBA" id="ARBA00022989"/>
    </source>
</evidence>
<keyword evidence="7 10" id="KW-1133">Transmembrane helix</keyword>
<reference evidence="13" key="1">
    <citation type="submission" date="2017-09" db="EMBL/GenBank/DDBJ databases">
        <title>Depth-based differentiation of microbial function through sediment-hosted aquifers and enrichment of novel symbionts in the deep terrestrial subsurface.</title>
        <authorList>
            <person name="Probst A.J."/>
            <person name="Ladd B."/>
            <person name="Jarett J.K."/>
            <person name="Geller-Mcgrath D.E."/>
            <person name="Sieber C.M.K."/>
            <person name="Emerson J.B."/>
            <person name="Anantharaman K."/>
            <person name="Thomas B.C."/>
            <person name="Malmstrom R."/>
            <person name="Stieglmeier M."/>
            <person name="Klingl A."/>
            <person name="Woyke T."/>
            <person name="Ryan C.M."/>
            <person name="Banfield J.F."/>
        </authorList>
    </citation>
    <scope>NUCLEOTIDE SEQUENCE [LARGE SCALE GENOMIC DNA]</scope>
</reference>
<dbReference type="Pfam" id="PF07549">
    <property type="entry name" value="Sec_GG"/>
    <property type="match status" value="1"/>
</dbReference>
<dbReference type="Gene3D" id="1.20.1640.10">
    <property type="entry name" value="Multidrug efflux transporter AcrB transmembrane domain"/>
    <property type="match status" value="1"/>
</dbReference>
<evidence type="ECO:0000256" key="1">
    <source>
        <dbReference type="ARBA" id="ARBA00004651"/>
    </source>
</evidence>
<dbReference type="GO" id="GO:0065002">
    <property type="term" value="P:intracellular protein transmembrane transport"/>
    <property type="evidence" value="ECO:0007669"/>
    <property type="project" value="UniProtKB-UniRule"/>
</dbReference>
<dbReference type="InterPro" id="IPR000731">
    <property type="entry name" value="SSD"/>
</dbReference>
<keyword evidence="9 10" id="KW-0472">Membrane</keyword>
<dbReference type="PANTHER" id="PTHR30081">
    <property type="entry name" value="PROTEIN-EXPORT MEMBRANE PROTEIN SEC"/>
    <property type="match status" value="1"/>
</dbReference>
<dbReference type="AlphaFoldDB" id="A0A2M7XG85"/>
<proteinExistence type="inferred from homology"/>
<dbReference type="PRINTS" id="PR01755">
    <property type="entry name" value="SECFTRNLCASE"/>
</dbReference>
<dbReference type="InterPro" id="IPR022813">
    <property type="entry name" value="SecD/SecF_arch_bac"/>
</dbReference>
<protein>
    <recommendedName>
        <fullName evidence="10">Protein-export membrane protein SecF</fullName>
    </recommendedName>
</protein>
<keyword evidence="2 10" id="KW-0813">Transport</keyword>
<dbReference type="PROSITE" id="PS50156">
    <property type="entry name" value="SSD"/>
    <property type="match status" value="1"/>
</dbReference>
<evidence type="ECO:0000313" key="12">
    <source>
        <dbReference type="EMBL" id="PJA46884.1"/>
    </source>
</evidence>
<evidence type="ECO:0000256" key="4">
    <source>
        <dbReference type="ARBA" id="ARBA00022519"/>
    </source>
</evidence>
<feature type="domain" description="SSD" evidence="11">
    <location>
        <begin position="127"/>
        <end position="291"/>
    </location>
</feature>
<accession>A0A2M7XG85</accession>
<dbReference type="NCBIfam" id="TIGR00966">
    <property type="entry name" value="transloc_SecF"/>
    <property type="match status" value="1"/>
</dbReference>
<comment type="similarity">
    <text evidence="10">Belongs to the SecD/SecF family. SecF subfamily.</text>
</comment>
<keyword evidence="6 10" id="KW-0653">Protein transport</keyword>
<evidence type="ECO:0000256" key="9">
    <source>
        <dbReference type="ARBA" id="ARBA00023136"/>
    </source>
</evidence>
<dbReference type="InterPro" id="IPR022645">
    <property type="entry name" value="SecD/SecF_bac"/>
</dbReference>
<dbReference type="SUPFAM" id="SSF82866">
    <property type="entry name" value="Multidrug efflux transporter AcrB transmembrane domain"/>
    <property type="match status" value="1"/>
</dbReference>
<evidence type="ECO:0000256" key="2">
    <source>
        <dbReference type="ARBA" id="ARBA00022448"/>
    </source>
</evidence>
<keyword evidence="8 10" id="KW-0811">Translocation</keyword>
<dbReference type="InterPro" id="IPR005665">
    <property type="entry name" value="SecF_bac"/>
</dbReference>
<evidence type="ECO:0000256" key="5">
    <source>
        <dbReference type="ARBA" id="ARBA00022692"/>
    </source>
</evidence>
<feature type="transmembrane region" description="Helical" evidence="10">
    <location>
        <begin position="242"/>
        <end position="259"/>
    </location>
</feature>
<comment type="subcellular location">
    <subcellularLocation>
        <location evidence="1 10">Cell membrane</location>
        <topology evidence="1 10">Multi-pass membrane protein</topology>
    </subcellularLocation>
</comment>
<evidence type="ECO:0000256" key="8">
    <source>
        <dbReference type="ARBA" id="ARBA00023010"/>
    </source>
</evidence>
<dbReference type="Pfam" id="PF02355">
    <property type="entry name" value="SecD_SecF_C"/>
    <property type="match status" value="1"/>
</dbReference>
<gene>
    <name evidence="10 12" type="primary">secF</name>
    <name evidence="12" type="ORF">CO172_03460</name>
</gene>
<dbReference type="GO" id="GO:0043952">
    <property type="term" value="P:protein transport by the Sec complex"/>
    <property type="evidence" value="ECO:0007669"/>
    <property type="project" value="UniProtKB-UniRule"/>
</dbReference>
<dbReference type="GO" id="GO:0005886">
    <property type="term" value="C:plasma membrane"/>
    <property type="evidence" value="ECO:0007669"/>
    <property type="project" value="UniProtKB-SubCell"/>
</dbReference>